<dbReference type="EMBL" id="BSBO01000032">
    <property type="protein sequence ID" value="GLG05606.1"/>
    <property type="molecule type" value="Genomic_DNA"/>
</dbReference>
<dbReference type="PANTHER" id="PTHR40076:SF1">
    <property type="entry name" value="MEMBRANE PROTEIN"/>
    <property type="match status" value="1"/>
</dbReference>
<accession>A0A9W6FFG4</accession>
<dbReference type="Pfam" id="PF06541">
    <property type="entry name" value="ABC_trans_CmpB"/>
    <property type="match status" value="1"/>
</dbReference>
<dbReference type="InterPro" id="IPR010540">
    <property type="entry name" value="CmpB_TMEM229"/>
</dbReference>
<dbReference type="Proteomes" id="UP001145145">
    <property type="component" value="Unassembled WGS sequence"/>
</dbReference>
<dbReference type="Pfam" id="PF06161">
    <property type="entry name" value="DUF975"/>
    <property type="match status" value="1"/>
</dbReference>
<protein>
    <recommendedName>
        <fullName evidence="4">DUF975 family protein</fullName>
    </recommendedName>
</protein>
<reference evidence="2 3" key="1">
    <citation type="journal article" date="2023" name="Int. J. Syst. Evol. Microbiol.">
        <title>Sellimonas catena sp. nov., isolated from human faeces.</title>
        <authorList>
            <person name="Hisatomi A."/>
            <person name="Ohkuma M."/>
            <person name="Sakamoto M."/>
        </authorList>
    </citation>
    <scope>NUCLEOTIDE SEQUENCE [LARGE SCALE GENOMIC DNA]</scope>
    <source>
        <strain evidence="2 3">12EGH17</strain>
    </source>
</reference>
<feature type="transmembrane region" description="Helical" evidence="1">
    <location>
        <begin position="482"/>
        <end position="502"/>
    </location>
</feature>
<feature type="transmembrane region" description="Helical" evidence="1">
    <location>
        <begin position="379"/>
        <end position="396"/>
    </location>
</feature>
<feature type="transmembrane region" description="Helical" evidence="1">
    <location>
        <begin position="340"/>
        <end position="359"/>
    </location>
</feature>
<feature type="transmembrane region" description="Helical" evidence="1">
    <location>
        <begin position="188"/>
        <end position="208"/>
    </location>
</feature>
<evidence type="ECO:0000313" key="3">
    <source>
        <dbReference type="Proteomes" id="UP001145145"/>
    </source>
</evidence>
<evidence type="ECO:0008006" key="4">
    <source>
        <dbReference type="Google" id="ProtNLM"/>
    </source>
</evidence>
<proteinExistence type="predicted"/>
<dbReference type="PANTHER" id="PTHR40076">
    <property type="entry name" value="MEMBRANE PROTEIN-RELATED"/>
    <property type="match status" value="1"/>
</dbReference>
<keyword evidence="1" id="KW-1133">Transmembrane helix</keyword>
<comment type="caution">
    <text evidence="2">The sequence shown here is derived from an EMBL/GenBank/DDBJ whole genome shotgun (WGS) entry which is preliminary data.</text>
</comment>
<evidence type="ECO:0000313" key="2">
    <source>
        <dbReference type="EMBL" id="GLG05606.1"/>
    </source>
</evidence>
<gene>
    <name evidence="2" type="ORF">Selli1_27800</name>
</gene>
<feature type="transmembrane region" description="Helical" evidence="1">
    <location>
        <begin position="244"/>
        <end position="262"/>
    </location>
</feature>
<keyword evidence="3" id="KW-1185">Reference proteome</keyword>
<dbReference type="AlphaFoldDB" id="A0A9W6FFG4"/>
<feature type="transmembrane region" description="Helical" evidence="1">
    <location>
        <begin position="451"/>
        <end position="470"/>
    </location>
</feature>
<feature type="transmembrane region" description="Helical" evidence="1">
    <location>
        <begin position="20"/>
        <end position="41"/>
    </location>
</feature>
<keyword evidence="1" id="KW-0812">Transmembrane</keyword>
<dbReference type="InterPro" id="IPR010380">
    <property type="entry name" value="DUF975"/>
</dbReference>
<sequence>MMWSRKKLKKQGKQALRKNWWRIIGISLMLAFIAGGMRISYRIDDAAVRLTGGEIGIPTNAQILNDWYLSIERSSDTESGQILAFLGEHYTPKKGVLAGVYNHMTKERSAFFGFLNAMNDFLFKDKIAEGFVILIGVILLILFLIFVSNVLSVGQCRFLLENRTYRQVKMGRLAFVWRARRWKNVMFIMLKKSVFLFLWDMTIIGGIIKRYSYRMIPFILAENPDIPHREAFLLSRQMMNGNKMRAFILDLSFLGWHILNIFTMDILRHAFITPYTETTSAELYVALREEAFEKGLDGVRFLDDERLYEESDLEEYPVESHRLYNPQVKKWIRIEYERTYSLRSLILIFFTFSFVGWLWEVSLHLFGDGVFVNRGFFHGPWLPIYGTGGILVVVLLKRFVHKPLVTFLMAVVVCGAVEYLSAWLLWEIKGMYWWNYTGYFLNLHGRICAEGLIVFGLGGCAFIYIAAPFFDEIYRRIPQKIARIICVVLLLLFAVDIVYSLIHPNSGAGITDYHVHAGEVLSLLCL</sequence>
<dbReference type="RefSeq" id="WP_118635976.1">
    <property type="nucleotide sequence ID" value="NZ_BSBO01000032.1"/>
</dbReference>
<evidence type="ECO:0000256" key="1">
    <source>
        <dbReference type="SAM" id="Phobius"/>
    </source>
</evidence>
<feature type="transmembrane region" description="Helical" evidence="1">
    <location>
        <begin position="131"/>
        <end position="160"/>
    </location>
</feature>
<name>A0A9W6FFG4_9FIRM</name>
<keyword evidence="1" id="KW-0472">Membrane</keyword>
<organism evidence="2 3">
    <name type="scientific">Sellimonas catena</name>
    <dbReference type="NCBI Taxonomy" id="2994035"/>
    <lineage>
        <taxon>Bacteria</taxon>
        <taxon>Bacillati</taxon>
        <taxon>Bacillota</taxon>
        <taxon>Clostridia</taxon>
        <taxon>Lachnospirales</taxon>
        <taxon>Lachnospiraceae</taxon>
        <taxon>Sellimonas</taxon>
    </lineage>
</organism>
<feature type="transmembrane region" description="Helical" evidence="1">
    <location>
        <begin position="403"/>
        <end position="426"/>
    </location>
</feature>